<comment type="caution">
    <text evidence="2">The sequence shown here is derived from an EMBL/GenBank/DDBJ whole genome shotgun (WGS) entry which is preliminary data.</text>
</comment>
<feature type="compositionally biased region" description="Low complexity" evidence="1">
    <location>
        <begin position="351"/>
        <end position="371"/>
    </location>
</feature>
<proteinExistence type="predicted"/>
<dbReference type="AlphaFoldDB" id="A0AA38C9S1"/>
<feature type="region of interest" description="Disordered" evidence="1">
    <location>
        <begin position="149"/>
        <end position="179"/>
    </location>
</feature>
<dbReference type="Proteomes" id="UP000824469">
    <property type="component" value="Unassembled WGS sequence"/>
</dbReference>
<sequence length="426" mass="47800">MDTEAWVASTSGRQAEDCDDAFVSLSDLIPVNDETNISEEENPLPGWKLPKLPYNETDNLLDQVLKLHLQTTGLNMKPGSSPFAIFYRIIFRLTNTAHPAIKHGPSQGSSVVMHASLTAQKIEPEVVSWDKIRVPREWTISTKCVEGSTSSVQSAIQGHRRQRAKISMDSKEASTSQPENEFPMAKDFEIYTDDRQQRRQYWYQRQLDSKIEQSESARMMNWNNKATRAIQDQVLSQNEKLKRMQDTLKAIELHQRGDIQSAVTLLNKKMDTLTTNVQQLTSNLQHVPDQVSNNLQSQIQQYVRAVSEGSEKKVIDSIQTVNDKVNTLCFSVSEIEQHFPALTTAVSKIESSQSDKSSISSSSQGPSPDWSKAITWAQVASMKSPFSQQKDGDKKIGMARLTEEAAESFMDTAESSTPPCKVQSEL</sequence>
<name>A0AA38C9S1_TAXCH</name>
<gene>
    <name evidence="2" type="ORF">KI387_041498</name>
</gene>
<keyword evidence="3" id="KW-1185">Reference proteome</keyword>
<evidence type="ECO:0000313" key="3">
    <source>
        <dbReference type="Proteomes" id="UP000824469"/>
    </source>
</evidence>
<dbReference type="EMBL" id="JAHRHJ020001324">
    <property type="protein sequence ID" value="KAH9293299.1"/>
    <property type="molecule type" value="Genomic_DNA"/>
</dbReference>
<evidence type="ECO:0000256" key="1">
    <source>
        <dbReference type="SAM" id="MobiDB-lite"/>
    </source>
</evidence>
<protein>
    <submittedName>
        <fullName evidence="2">Uncharacterized protein</fullName>
    </submittedName>
</protein>
<evidence type="ECO:0000313" key="2">
    <source>
        <dbReference type="EMBL" id="KAH9293299.1"/>
    </source>
</evidence>
<feature type="region of interest" description="Disordered" evidence="1">
    <location>
        <begin position="351"/>
        <end position="372"/>
    </location>
</feature>
<organism evidence="2 3">
    <name type="scientific">Taxus chinensis</name>
    <name type="common">Chinese yew</name>
    <name type="synonym">Taxus wallichiana var. chinensis</name>
    <dbReference type="NCBI Taxonomy" id="29808"/>
    <lineage>
        <taxon>Eukaryota</taxon>
        <taxon>Viridiplantae</taxon>
        <taxon>Streptophyta</taxon>
        <taxon>Embryophyta</taxon>
        <taxon>Tracheophyta</taxon>
        <taxon>Spermatophyta</taxon>
        <taxon>Pinopsida</taxon>
        <taxon>Pinidae</taxon>
        <taxon>Conifers II</taxon>
        <taxon>Cupressales</taxon>
        <taxon>Taxaceae</taxon>
        <taxon>Taxus</taxon>
    </lineage>
</organism>
<accession>A0AA38C9S1</accession>
<reference evidence="2 3" key="1">
    <citation type="journal article" date="2021" name="Nat. Plants">
        <title>The Taxus genome provides insights into paclitaxel biosynthesis.</title>
        <authorList>
            <person name="Xiong X."/>
            <person name="Gou J."/>
            <person name="Liao Q."/>
            <person name="Li Y."/>
            <person name="Zhou Q."/>
            <person name="Bi G."/>
            <person name="Li C."/>
            <person name="Du R."/>
            <person name="Wang X."/>
            <person name="Sun T."/>
            <person name="Guo L."/>
            <person name="Liang H."/>
            <person name="Lu P."/>
            <person name="Wu Y."/>
            <person name="Zhang Z."/>
            <person name="Ro D.K."/>
            <person name="Shang Y."/>
            <person name="Huang S."/>
            <person name="Yan J."/>
        </authorList>
    </citation>
    <scope>NUCLEOTIDE SEQUENCE [LARGE SCALE GENOMIC DNA]</scope>
    <source>
        <strain evidence="2">Ta-2019</strain>
    </source>
</reference>
<feature type="region of interest" description="Disordered" evidence="1">
    <location>
        <begin position="406"/>
        <end position="426"/>
    </location>
</feature>